<organism evidence="2">
    <name type="scientific">Capitella teleta</name>
    <name type="common">Polychaete worm</name>
    <dbReference type="NCBI Taxonomy" id="283909"/>
    <lineage>
        <taxon>Eukaryota</taxon>
        <taxon>Metazoa</taxon>
        <taxon>Spiralia</taxon>
        <taxon>Lophotrochozoa</taxon>
        <taxon>Annelida</taxon>
        <taxon>Polychaeta</taxon>
        <taxon>Sedentaria</taxon>
        <taxon>Scolecida</taxon>
        <taxon>Capitellidae</taxon>
        <taxon>Capitella</taxon>
    </lineage>
</organism>
<reference evidence="3" key="3">
    <citation type="submission" date="2015-06" db="UniProtKB">
        <authorList>
            <consortium name="EnsemblMetazoa"/>
        </authorList>
    </citation>
    <scope>IDENTIFICATION</scope>
</reference>
<proteinExistence type="predicted"/>
<name>R7UDM9_CAPTE</name>
<feature type="compositionally biased region" description="Basic and acidic residues" evidence="1">
    <location>
        <begin position="85"/>
        <end position="97"/>
    </location>
</feature>
<protein>
    <submittedName>
        <fullName evidence="2 3">Uncharacterized protein</fullName>
    </submittedName>
</protein>
<dbReference type="EnsemblMetazoa" id="CapteT211471">
    <property type="protein sequence ID" value="CapteP211471"/>
    <property type="gene ID" value="CapteG211471"/>
</dbReference>
<evidence type="ECO:0000313" key="4">
    <source>
        <dbReference type="Proteomes" id="UP000014760"/>
    </source>
</evidence>
<dbReference type="Proteomes" id="UP000014760">
    <property type="component" value="Unassembled WGS sequence"/>
</dbReference>
<sequence>MHLKYIQATLPYLAAAGHSLYTISSYIYVQQMLELQEKHASVHAAFMHGWIPRREEEQSILGGSVNSPDNIADTHEENGNQWSEQNKEASEARQLKDDDDMRSLIKYIQYRNPFAQDESLQSIAIEVTAIKCHPDNAKKLG</sequence>
<keyword evidence="4" id="KW-1185">Reference proteome</keyword>
<dbReference type="HOGENOM" id="CLU_1827130_0_0_1"/>
<dbReference type="AlphaFoldDB" id="R7UDM9"/>
<evidence type="ECO:0000313" key="2">
    <source>
        <dbReference type="EMBL" id="ELU01367.1"/>
    </source>
</evidence>
<evidence type="ECO:0000256" key="1">
    <source>
        <dbReference type="SAM" id="MobiDB-lite"/>
    </source>
</evidence>
<dbReference type="EMBL" id="KB305108">
    <property type="protein sequence ID" value="ELU01367.1"/>
    <property type="molecule type" value="Genomic_DNA"/>
</dbReference>
<reference evidence="4" key="1">
    <citation type="submission" date="2012-12" db="EMBL/GenBank/DDBJ databases">
        <authorList>
            <person name="Hellsten U."/>
            <person name="Grimwood J."/>
            <person name="Chapman J.A."/>
            <person name="Shapiro H."/>
            <person name="Aerts A."/>
            <person name="Otillar R.P."/>
            <person name="Terry A.Y."/>
            <person name="Boore J.L."/>
            <person name="Simakov O."/>
            <person name="Marletaz F."/>
            <person name="Cho S.-J."/>
            <person name="Edsinger-Gonzales E."/>
            <person name="Havlak P."/>
            <person name="Kuo D.-H."/>
            <person name="Larsson T."/>
            <person name="Lv J."/>
            <person name="Arendt D."/>
            <person name="Savage R."/>
            <person name="Osoegawa K."/>
            <person name="de Jong P."/>
            <person name="Lindberg D.R."/>
            <person name="Seaver E.C."/>
            <person name="Weisblat D.A."/>
            <person name="Putnam N.H."/>
            <person name="Grigoriev I.V."/>
            <person name="Rokhsar D.S."/>
        </authorList>
    </citation>
    <scope>NUCLEOTIDE SEQUENCE</scope>
    <source>
        <strain evidence="4">I ESC-2004</strain>
    </source>
</reference>
<dbReference type="EMBL" id="AMQN01046885">
    <property type="status" value="NOT_ANNOTATED_CDS"/>
    <property type="molecule type" value="Genomic_DNA"/>
</dbReference>
<dbReference type="OMA" id="THGRGMG"/>
<feature type="region of interest" description="Disordered" evidence="1">
    <location>
        <begin position="58"/>
        <end position="97"/>
    </location>
</feature>
<reference evidence="2 4" key="2">
    <citation type="journal article" date="2013" name="Nature">
        <title>Insights into bilaterian evolution from three spiralian genomes.</title>
        <authorList>
            <person name="Simakov O."/>
            <person name="Marletaz F."/>
            <person name="Cho S.J."/>
            <person name="Edsinger-Gonzales E."/>
            <person name="Havlak P."/>
            <person name="Hellsten U."/>
            <person name="Kuo D.H."/>
            <person name="Larsson T."/>
            <person name="Lv J."/>
            <person name="Arendt D."/>
            <person name="Savage R."/>
            <person name="Osoegawa K."/>
            <person name="de Jong P."/>
            <person name="Grimwood J."/>
            <person name="Chapman J.A."/>
            <person name="Shapiro H."/>
            <person name="Aerts A."/>
            <person name="Otillar R.P."/>
            <person name="Terry A.Y."/>
            <person name="Boore J.L."/>
            <person name="Grigoriev I.V."/>
            <person name="Lindberg D.R."/>
            <person name="Seaver E.C."/>
            <person name="Weisblat D.A."/>
            <person name="Putnam N.H."/>
            <person name="Rokhsar D.S."/>
        </authorList>
    </citation>
    <scope>NUCLEOTIDE SEQUENCE</scope>
    <source>
        <strain evidence="2 4">I ESC-2004</strain>
    </source>
</reference>
<accession>R7UDM9</accession>
<gene>
    <name evidence="2" type="ORF">CAPTEDRAFT_211471</name>
</gene>
<evidence type="ECO:0000313" key="3">
    <source>
        <dbReference type="EnsemblMetazoa" id="CapteP211471"/>
    </source>
</evidence>